<dbReference type="PANTHER" id="PTHR40661:SF1">
    <property type="entry name" value="HTH CRO_C1-TYPE DOMAIN-CONTAINING PROTEIN"/>
    <property type="match status" value="1"/>
</dbReference>
<name>A0ABN0IPD0_9STRE</name>
<dbReference type="InterPro" id="IPR001387">
    <property type="entry name" value="Cro/C1-type_HTH"/>
</dbReference>
<protein>
    <submittedName>
        <fullName evidence="5">Phage CI-like repressor</fullName>
    </submittedName>
</protein>
<keyword evidence="3" id="KW-0804">Transcription</keyword>
<dbReference type="PANTHER" id="PTHR40661">
    <property type="match status" value="1"/>
</dbReference>
<feature type="domain" description="HTH cro/C1-type" evidence="4">
    <location>
        <begin position="2"/>
        <end position="56"/>
    </location>
</feature>
<dbReference type="InterPro" id="IPR015927">
    <property type="entry name" value="Peptidase_S24_S26A/B/C"/>
</dbReference>
<dbReference type="EMBL" id="ALYM01000008">
    <property type="protein sequence ID" value="EMG24687.1"/>
    <property type="molecule type" value="Genomic_DNA"/>
</dbReference>
<evidence type="ECO:0000256" key="3">
    <source>
        <dbReference type="ARBA" id="ARBA00023163"/>
    </source>
</evidence>
<evidence type="ECO:0000256" key="1">
    <source>
        <dbReference type="ARBA" id="ARBA00023015"/>
    </source>
</evidence>
<reference evidence="5 6" key="1">
    <citation type="journal article" date="2013" name="PLoS ONE">
        <title>Comparative Genomic Characterization of Three Streptococcus parauberis Strains in Fish Pathogen, as Assessed by Wide-Genome Analyses.</title>
        <authorList>
            <person name="Nho S.W."/>
            <person name="Hikima J."/>
            <person name="Park S.B."/>
            <person name="Jang H.B."/>
            <person name="Cha I.S."/>
            <person name="Yasuike M."/>
            <person name="Nakamura Y."/>
            <person name="Fujiwara A."/>
            <person name="Sano M."/>
            <person name="Kanai K."/>
            <person name="Kondo H."/>
            <person name="Hirono I."/>
            <person name="Takeyama H."/>
            <person name="Aoki T."/>
            <person name="Jung T.S."/>
        </authorList>
    </citation>
    <scope>NUCLEOTIDE SEQUENCE [LARGE SCALE GENOMIC DNA]</scope>
    <source>
        <strain evidence="5 6">KRS-02083</strain>
    </source>
</reference>
<dbReference type="CDD" id="cd06529">
    <property type="entry name" value="S24_LexA-like"/>
    <property type="match status" value="1"/>
</dbReference>
<dbReference type="Gene3D" id="1.10.260.40">
    <property type="entry name" value="lambda repressor-like DNA-binding domains"/>
    <property type="match status" value="1"/>
</dbReference>
<dbReference type="InterPro" id="IPR039418">
    <property type="entry name" value="LexA-like"/>
</dbReference>
<organism evidence="5 6">
    <name type="scientific">Streptococcus parauberis KRS-02083</name>
    <dbReference type="NCBI Taxonomy" id="1207545"/>
    <lineage>
        <taxon>Bacteria</taxon>
        <taxon>Bacillati</taxon>
        <taxon>Bacillota</taxon>
        <taxon>Bacilli</taxon>
        <taxon>Lactobacillales</taxon>
        <taxon>Streptococcaceae</taxon>
        <taxon>Streptococcus</taxon>
    </lineage>
</organism>
<evidence type="ECO:0000259" key="4">
    <source>
        <dbReference type="PROSITE" id="PS50943"/>
    </source>
</evidence>
<evidence type="ECO:0000256" key="2">
    <source>
        <dbReference type="ARBA" id="ARBA00023125"/>
    </source>
</evidence>
<gene>
    <name evidence="5" type="ORF">SPJ1_1946</name>
</gene>
<dbReference type="CDD" id="cd00093">
    <property type="entry name" value="HTH_XRE"/>
    <property type="match status" value="1"/>
</dbReference>
<dbReference type="InterPro" id="IPR010982">
    <property type="entry name" value="Lambda_DNA-bd_dom_sf"/>
</dbReference>
<proteinExistence type="predicted"/>
<keyword evidence="2" id="KW-0238">DNA-binding</keyword>
<dbReference type="Pfam" id="PF00717">
    <property type="entry name" value="Peptidase_S24"/>
    <property type="match status" value="1"/>
</dbReference>
<keyword evidence="1" id="KW-0805">Transcription regulation</keyword>
<dbReference type="SUPFAM" id="SSF47413">
    <property type="entry name" value="lambda repressor-like DNA-binding domains"/>
    <property type="match status" value="1"/>
</dbReference>
<evidence type="ECO:0000313" key="5">
    <source>
        <dbReference type="EMBL" id="EMG24687.1"/>
    </source>
</evidence>
<evidence type="ECO:0000313" key="6">
    <source>
        <dbReference type="Proteomes" id="UP000011769"/>
    </source>
</evidence>
<dbReference type="PROSITE" id="PS50943">
    <property type="entry name" value="HTH_CROC1"/>
    <property type="match status" value="1"/>
</dbReference>
<accession>A0ABN0IPD0</accession>
<dbReference type="InterPro" id="IPR036286">
    <property type="entry name" value="LexA/Signal_pep-like_sf"/>
</dbReference>
<dbReference type="SMART" id="SM00530">
    <property type="entry name" value="HTH_XRE"/>
    <property type="match status" value="1"/>
</dbReference>
<dbReference type="RefSeq" id="WP_003108738.1">
    <property type="nucleotide sequence ID" value="NZ_ALYM01000008.1"/>
</dbReference>
<dbReference type="Pfam" id="PF01381">
    <property type="entry name" value="HTH_3"/>
    <property type="match status" value="1"/>
</dbReference>
<dbReference type="SUPFAM" id="SSF51306">
    <property type="entry name" value="LexA/Signal peptidase"/>
    <property type="match status" value="1"/>
</dbReference>
<keyword evidence="6" id="KW-1185">Reference proteome</keyword>
<sequence>MLKKYRTNNNMTMEELAEAVGKTKSTISKWESGTRAPKIYEIEDIAQYFDISPQRMMFGDNISKIQSIFENLNPDRQSAVIEFAEKQINDQENNVISINDSRKRISAYVEGVVAAGDGTYQEDNLHMEVNLIEDEVPDKYDTIAQVVGDSMEPVINNDDLLFIKVTSQVDPNEIGIFQINNKNFVKKLRRDYDGQYYLQSLNSKYDDIYFNEDDNIRTIGLVIDNYREV</sequence>
<comment type="caution">
    <text evidence="5">The sequence shown here is derived from an EMBL/GenBank/DDBJ whole genome shotgun (WGS) entry which is preliminary data.</text>
</comment>
<dbReference type="Gene3D" id="2.10.109.10">
    <property type="entry name" value="Umud Fragment, subunit A"/>
    <property type="match status" value="1"/>
</dbReference>
<dbReference type="Proteomes" id="UP000011769">
    <property type="component" value="Unassembled WGS sequence"/>
</dbReference>